<dbReference type="EMBL" id="CP021748">
    <property type="protein sequence ID" value="ARX88749.1"/>
    <property type="molecule type" value="Genomic_DNA"/>
</dbReference>
<dbReference type="AlphaFoldDB" id="A0A1Z1WQT0"/>
<dbReference type="KEGG" id="salf:SMD44_08236"/>
<organism evidence="1 2">
    <name type="scientific">Streptomyces alboflavus</name>
    <dbReference type="NCBI Taxonomy" id="67267"/>
    <lineage>
        <taxon>Bacteria</taxon>
        <taxon>Bacillati</taxon>
        <taxon>Actinomycetota</taxon>
        <taxon>Actinomycetes</taxon>
        <taxon>Kitasatosporales</taxon>
        <taxon>Streptomycetaceae</taxon>
        <taxon>Streptomyces</taxon>
    </lineage>
</organism>
<name>A0A1Z1WQT0_9ACTN</name>
<sequence>MVEDDEVPLRLEPSAPQVIGAGQTSLTSADHHDVHLGDARVSYPDVVHAST</sequence>
<accession>A0A1Z1WQT0</accession>
<gene>
    <name evidence="1" type="ORF">SMD44_08236</name>
</gene>
<protein>
    <submittedName>
        <fullName evidence="1">Uncharacterized protein</fullName>
    </submittedName>
</protein>
<reference evidence="1 2" key="1">
    <citation type="submission" date="2017-05" db="EMBL/GenBank/DDBJ databases">
        <title>Streptomyces alboflavus Genome sequencing and assembly.</title>
        <authorList>
            <person name="Wang Y."/>
            <person name="Du B."/>
            <person name="Ding Y."/>
            <person name="Liu H."/>
            <person name="Hou Q."/>
            <person name="Liu K."/>
            <person name="Wang C."/>
            <person name="Yao L."/>
        </authorList>
    </citation>
    <scope>NUCLEOTIDE SEQUENCE [LARGE SCALE GENOMIC DNA]</scope>
    <source>
        <strain evidence="1 2">MDJK44</strain>
    </source>
</reference>
<keyword evidence="2" id="KW-1185">Reference proteome</keyword>
<evidence type="ECO:0000313" key="1">
    <source>
        <dbReference type="EMBL" id="ARX88749.1"/>
    </source>
</evidence>
<proteinExistence type="predicted"/>
<evidence type="ECO:0000313" key="2">
    <source>
        <dbReference type="Proteomes" id="UP000195880"/>
    </source>
</evidence>
<dbReference type="Proteomes" id="UP000195880">
    <property type="component" value="Chromosome"/>
</dbReference>